<dbReference type="GO" id="GO:0005829">
    <property type="term" value="C:cytosol"/>
    <property type="evidence" value="ECO:0007669"/>
    <property type="project" value="TreeGrafter"/>
</dbReference>
<feature type="binding site" evidence="11">
    <location>
        <position position="87"/>
    </location>
    <ligand>
        <name>Zn(2+)</name>
        <dbReference type="ChEBI" id="CHEBI:29105"/>
    </ligand>
</feature>
<evidence type="ECO:0000313" key="14">
    <source>
        <dbReference type="Proteomes" id="UP000569951"/>
    </source>
</evidence>
<dbReference type="InterPro" id="IPR043135">
    <property type="entry name" value="Fur_C"/>
</dbReference>
<comment type="similarity">
    <text evidence="2">Belongs to the Fur family.</text>
</comment>
<dbReference type="PANTHER" id="PTHR33202:SF2">
    <property type="entry name" value="FERRIC UPTAKE REGULATION PROTEIN"/>
    <property type="match status" value="1"/>
</dbReference>
<keyword evidence="14" id="KW-1185">Reference proteome</keyword>
<accession>A0A841I3E6</accession>
<dbReference type="GO" id="GO:1900376">
    <property type="term" value="P:regulation of secondary metabolite biosynthetic process"/>
    <property type="evidence" value="ECO:0007669"/>
    <property type="project" value="TreeGrafter"/>
</dbReference>
<evidence type="ECO:0000256" key="1">
    <source>
        <dbReference type="ARBA" id="ARBA00004496"/>
    </source>
</evidence>
<dbReference type="GO" id="GO:0000976">
    <property type="term" value="F:transcription cis-regulatory region binding"/>
    <property type="evidence" value="ECO:0007669"/>
    <property type="project" value="TreeGrafter"/>
</dbReference>
<dbReference type="InterPro" id="IPR002481">
    <property type="entry name" value="FUR"/>
</dbReference>
<evidence type="ECO:0000313" key="13">
    <source>
        <dbReference type="EMBL" id="MBB6100187.1"/>
    </source>
</evidence>
<keyword evidence="10" id="KW-0804">Transcription</keyword>
<keyword evidence="12" id="KW-0408">Iron</keyword>
<dbReference type="SUPFAM" id="SSF46785">
    <property type="entry name" value="Winged helix' DNA-binding domain"/>
    <property type="match status" value="1"/>
</dbReference>
<dbReference type="InterPro" id="IPR036388">
    <property type="entry name" value="WH-like_DNA-bd_sf"/>
</dbReference>
<feature type="binding site" evidence="11">
    <location>
        <position position="127"/>
    </location>
    <ligand>
        <name>Zn(2+)</name>
        <dbReference type="ChEBI" id="CHEBI:29105"/>
    </ligand>
</feature>
<evidence type="ECO:0000256" key="2">
    <source>
        <dbReference type="ARBA" id="ARBA00007957"/>
    </source>
</evidence>
<dbReference type="EMBL" id="JACHHG010000024">
    <property type="protein sequence ID" value="MBB6100187.1"/>
    <property type="molecule type" value="Genomic_DNA"/>
</dbReference>
<evidence type="ECO:0000256" key="10">
    <source>
        <dbReference type="ARBA" id="ARBA00023163"/>
    </source>
</evidence>
<protein>
    <submittedName>
        <fullName evidence="13">Fe2+ or Zn2+ uptake regulation protein</fullName>
    </submittedName>
</protein>
<dbReference type="PANTHER" id="PTHR33202">
    <property type="entry name" value="ZINC UPTAKE REGULATION PROTEIN"/>
    <property type="match status" value="1"/>
</dbReference>
<evidence type="ECO:0000256" key="3">
    <source>
        <dbReference type="ARBA" id="ARBA00011738"/>
    </source>
</evidence>
<gene>
    <name evidence="13" type="ORF">HNR42_003657</name>
</gene>
<dbReference type="GO" id="GO:0003700">
    <property type="term" value="F:DNA-binding transcription factor activity"/>
    <property type="evidence" value="ECO:0007669"/>
    <property type="project" value="InterPro"/>
</dbReference>
<comment type="caution">
    <text evidence="13">The sequence shown here is derived from an EMBL/GenBank/DDBJ whole genome shotgun (WGS) entry which is preliminary data.</text>
</comment>
<feature type="binding site" evidence="11">
    <location>
        <position position="84"/>
    </location>
    <ligand>
        <name>Zn(2+)</name>
        <dbReference type="ChEBI" id="CHEBI:29105"/>
    </ligand>
</feature>
<comment type="cofactor">
    <cofactor evidence="11">
        <name>Zn(2+)</name>
        <dbReference type="ChEBI" id="CHEBI:29105"/>
    </cofactor>
    <text evidence="11">Binds 1 zinc ion per subunit.</text>
</comment>
<dbReference type="CDD" id="cd07153">
    <property type="entry name" value="Fur_like"/>
    <property type="match status" value="1"/>
</dbReference>
<dbReference type="GO" id="GO:0045892">
    <property type="term" value="P:negative regulation of DNA-templated transcription"/>
    <property type="evidence" value="ECO:0007669"/>
    <property type="project" value="TreeGrafter"/>
</dbReference>
<dbReference type="GO" id="GO:0008270">
    <property type="term" value="F:zinc ion binding"/>
    <property type="evidence" value="ECO:0007669"/>
    <property type="project" value="TreeGrafter"/>
</dbReference>
<keyword evidence="7 11" id="KW-0862">Zinc</keyword>
<evidence type="ECO:0000256" key="12">
    <source>
        <dbReference type="PIRSR" id="PIRSR602481-2"/>
    </source>
</evidence>
<comment type="subcellular location">
    <subcellularLocation>
        <location evidence="1">Cytoplasm</location>
    </subcellularLocation>
</comment>
<reference evidence="13 14" key="1">
    <citation type="submission" date="2020-08" db="EMBL/GenBank/DDBJ databases">
        <title>Genomic Encyclopedia of Type Strains, Phase IV (KMG-IV): sequencing the most valuable type-strain genomes for metagenomic binning, comparative biology and taxonomic classification.</title>
        <authorList>
            <person name="Goeker M."/>
        </authorList>
    </citation>
    <scope>NUCLEOTIDE SEQUENCE [LARGE SCALE GENOMIC DNA]</scope>
    <source>
        <strain evidence="13 14">DSM 21458</strain>
    </source>
</reference>
<dbReference type="Gene3D" id="1.10.10.10">
    <property type="entry name" value="Winged helix-like DNA-binding domain superfamily/Winged helix DNA-binding domain"/>
    <property type="match status" value="1"/>
</dbReference>
<evidence type="ECO:0000256" key="7">
    <source>
        <dbReference type="ARBA" id="ARBA00022833"/>
    </source>
</evidence>
<feature type="binding site" evidence="11">
    <location>
        <position position="124"/>
    </location>
    <ligand>
        <name>Zn(2+)</name>
        <dbReference type="ChEBI" id="CHEBI:29105"/>
    </ligand>
</feature>
<dbReference type="Gene3D" id="3.30.1490.190">
    <property type="match status" value="1"/>
</dbReference>
<keyword evidence="6 11" id="KW-0479">Metal-binding</keyword>
<comment type="subunit">
    <text evidence="3">Homodimer.</text>
</comment>
<keyword evidence="9" id="KW-0238">DNA-binding</keyword>
<name>A0A841I3E6_9DEIO</name>
<proteinExistence type="inferred from homology"/>
<evidence type="ECO:0000256" key="11">
    <source>
        <dbReference type="PIRSR" id="PIRSR602481-1"/>
    </source>
</evidence>
<evidence type="ECO:0000256" key="8">
    <source>
        <dbReference type="ARBA" id="ARBA00023015"/>
    </source>
</evidence>
<sequence>MSDLEATLSRHGLRVTAPRAQLYELLRRSGRHLGMTELLERLPQVGRATLYRNLELFERLGLVRRVGPERYAACAPGHRHLLACSACGLVVEFEACAAQEVAHSVAAESGFVITGHTFELTGLCPRCQKDPS</sequence>
<evidence type="ECO:0000256" key="5">
    <source>
        <dbReference type="ARBA" id="ARBA00022491"/>
    </source>
</evidence>
<keyword evidence="8" id="KW-0805">Transcription regulation</keyword>
<dbReference type="Pfam" id="PF01475">
    <property type="entry name" value="FUR"/>
    <property type="match status" value="1"/>
</dbReference>
<keyword evidence="4" id="KW-0963">Cytoplasm</keyword>
<dbReference type="Proteomes" id="UP000569951">
    <property type="component" value="Unassembled WGS sequence"/>
</dbReference>
<dbReference type="InterPro" id="IPR036390">
    <property type="entry name" value="WH_DNA-bd_sf"/>
</dbReference>
<dbReference type="RefSeq" id="WP_183988921.1">
    <property type="nucleotide sequence ID" value="NZ_JACHHG010000024.1"/>
</dbReference>
<evidence type="ECO:0000256" key="6">
    <source>
        <dbReference type="ARBA" id="ARBA00022723"/>
    </source>
</evidence>
<feature type="binding site" evidence="12">
    <location>
        <position position="116"/>
    </location>
    <ligand>
        <name>Fe cation</name>
        <dbReference type="ChEBI" id="CHEBI:24875"/>
    </ligand>
</feature>
<comment type="cofactor">
    <cofactor evidence="12">
        <name>Mn(2+)</name>
        <dbReference type="ChEBI" id="CHEBI:29035"/>
    </cofactor>
    <cofactor evidence="12">
        <name>Fe(2+)</name>
        <dbReference type="ChEBI" id="CHEBI:29033"/>
    </cofactor>
    <text evidence="12">Binds 1 Mn(2+) or Fe(2+) ion per subunit.</text>
</comment>
<dbReference type="AlphaFoldDB" id="A0A841I3E6"/>
<organism evidence="13 14">
    <name type="scientific">Deinobacterium chartae</name>
    <dbReference type="NCBI Taxonomy" id="521158"/>
    <lineage>
        <taxon>Bacteria</taxon>
        <taxon>Thermotogati</taxon>
        <taxon>Deinococcota</taxon>
        <taxon>Deinococci</taxon>
        <taxon>Deinococcales</taxon>
        <taxon>Deinococcaceae</taxon>
        <taxon>Deinobacterium</taxon>
    </lineage>
</organism>
<evidence type="ECO:0000256" key="4">
    <source>
        <dbReference type="ARBA" id="ARBA00022490"/>
    </source>
</evidence>
<evidence type="ECO:0000256" key="9">
    <source>
        <dbReference type="ARBA" id="ARBA00023125"/>
    </source>
</evidence>
<keyword evidence="5" id="KW-0678">Repressor</keyword>